<proteinExistence type="predicted"/>
<dbReference type="InterPro" id="IPR008638">
    <property type="entry name" value="FhaB/CdiA-like_TPS"/>
</dbReference>
<evidence type="ECO:0000259" key="1">
    <source>
        <dbReference type="SMART" id="SM00912"/>
    </source>
</evidence>
<name>A0AAE3GUE3_9CYAN</name>
<accession>A0AAE3GUE3</accession>
<dbReference type="EMBL" id="JAMZMM010000226">
    <property type="protein sequence ID" value="MCP2730654.1"/>
    <property type="molecule type" value="Genomic_DNA"/>
</dbReference>
<organism evidence="2 3">
    <name type="scientific">Limnofasciculus baicalensis BBK-W-15</name>
    <dbReference type="NCBI Taxonomy" id="2699891"/>
    <lineage>
        <taxon>Bacteria</taxon>
        <taxon>Bacillati</taxon>
        <taxon>Cyanobacteriota</taxon>
        <taxon>Cyanophyceae</taxon>
        <taxon>Coleofasciculales</taxon>
        <taxon>Coleofasciculaceae</taxon>
        <taxon>Limnofasciculus</taxon>
        <taxon>Limnofasciculus baicalensis</taxon>
    </lineage>
</organism>
<dbReference type="SMART" id="SM00912">
    <property type="entry name" value="Haemagg_act"/>
    <property type="match status" value="1"/>
</dbReference>
<dbReference type="NCBIfam" id="TIGR01901">
    <property type="entry name" value="adhes_NPXG"/>
    <property type="match status" value="1"/>
</dbReference>
<dbReference type="InterPro" id="IPR011050">
    <property type="entry name" value="Pectin_lyase_fold/virulence"/>
</dbReference>
<reference evidence="2" key="1">
    <citation type="submission" date="2022-06" db="EMBL/GenBank/DDBJ databases">
        <title>New cyanobacteria of genus Symplocastrum in benthos of Lake Baikal.</title>
        <authorList>
            <person name="Sorokovikova E."/>
            <person name="Tikhonova I."/>
            <person name="Krasnopeev A."/>
            <person name="Evseev P."/>
            <person name="Gladkikh A."/>
            <person name="Belykh O."/>
        </authorList>
    </citation>
    <scope>NUCLEOTIDE SEQUENCE</scope>
    <source>
        <strain evidence="2">BBK-W-15</strain>
    </source>
</reference>
<sequence length="1834" mass="189146">MKPTQLSLRWLFFFFSFTQGIIALVDVSPGVAQPITAASDGTNTIITPDGNRFDISGGSLSGDGANLFQSFEQFGLSQGEIANFLSNPQIQNILGRVVGGNPSIINGLIQVTGGNSNLYLMNPAGIVFGQNASLNVPGDFMATTATAIGFGDNNWFNAFGSNNYSNLVGNPNQFAFDLSQSGNIVNGGNLEVSVGRNLTLLGGSVINTGNLTATGGRITIAAVPGSSLVRVSQPGNLLSLEIEAPRDKNGILLPITPQDLPTLLTGSIDTGVSVTQGGEVKLNSSNTTIPNESGVAIVSGNIDTSNSAITKVGGEINVIGNKVGLISANLDASGASGGGNIRVGGDYQGKGAVPNASRSYVSSNSEIRADALNNGHGGRVIVWSDEATRFYGNITAKGGSEGGNGGFAEVSGKDFLDFAGTADLSAAVGEFGTLLLDPTSITIVQSSDKSTDLAANDEFADPATDNEINSSTINGATANVILQSTGDITFNDPVNITTPGVSITAQAGEKILLNPQGGITTNGGNVTLIGDFNGDGEGKLELIDFISTGGGDITLTGSSLDQEGIRITSLIDSGGGDITITGASTFFHGFSLVSDGSFGDGKIESGGGNIAITGSSSSFLGINITNLKNTINSDGGNITLIGSSLNDVGIEINSLINSGGGDINITGSVTTPQGTNGVLINTDGSLSSEGGDVNITGSTQNTGDSGIAVYNQIDSGIGDITLTADRIELSGFGTPELVGSGNLTLQPETDSTELEIAGVGNHKTTFLTPEELNSITDGFSSITIGSENGSGTVTVVDDLAFADSIILRSPNGTIQVAHTITGSDDASITLEGNTILYANLTTANQSINFDGDTTLGNGITLNTSNGDINFNGTVDGSKDLTLLAGTGNISFQQAVGNTSALGNLTITSANNVTANSITAASLIQSAGTGTTSLGILNTNTANGINLTGNNFNLNGAINTTSGGGLTINNSGQLTIDAAADINLTGNFVQSGGGAVALAGDIAANNANITFNSAIALNGSVILKGTTLNLNGAITGLSNASLTLNGTTTNLKGNITTANQNITVNGNTNIGNNIAIDTGDGAGDISFNGTVNGSQDLTLKAGTGNITFSDEVGNIASLGNLTIASANTINSQGIRATSVSAIADGNITTSDINTSSTTGTGGIIDLTSNNGKISTGNLNSSGTSGSDITVKASTAITTGDIDSSGTIGDGGNILLDPISDIQVGYINAQGGSDGEGGEVDITAGEFFRAKNTFRDRNNILASISTASGNGGGDITIRHGGNGTKPFVIGDATTNGTVGAITSGEFSIIPSQSFDFSHIEGNIKILGLNSTINPVDLTETNDNSNPEIEIKQKIETPVISIITSTPATEAEIAQQETSFTTAFESYLGIRSTQNFNLQQAQAELQKIEQATGVKPALIYCYFVPASLPSPTALTKPDRLAEVDLNNNQNIPILYRNKSETKPTNKQPETLWEFTASGIAANQAQTPPNKQPPQGSDRLELILVTSGTPIRYTVSGATRENVFKIAEQFRQAVTSINIPRDYRTPGKKLYQWLITPLEKELQSQQINNLVFIADAGLRSLPLAALYDGKNFILEKYSVGLMPSLSLSDTRYVSLKDMQVLAMGASKFDDANALPAVPFELSVITQKLWKGESFLNDGFTLKNLQEARASQPFGILHLATHGEFKPGESANSYIQLWQQKLQLNNLRDLKLNDPVVELLVLSACRTALGDEEAELGFAGLAVQAGVKSALGSLWYVSDSGTLGLMTTFYEELKIAPIKAEALRQAQLAMIKGEVRIENGQLVTPGGNIPLPAELFASGDTKLTHPYYWSAFTMIGNPW</sequence>
<evidence type="ECO:0000313" key="3">
    <source>
        <dbReference type="Proteomes" id="UP001204953"/>
    </source>
</evidence>
<dbReference type="Pfam" id="PF12770">
    <property type="entry name" value="CHAT"/>
    <property type="match status" value="1"/>
</dbReference>
<evidence type="ECO:0000313" key="2">
    <source>
        <dbReference type="EMBL" id="MCP2730654.1"/>
    </source>
</evidence>
<protein>
    <submittedName>
        <fullName evidence="2">CHAT domain-containing protein</fullName>
    </submittedName>
</protein>
<gene>
    <name evidence="2" type="ORF">NJ959_19680</name>
</gene>
<dbReference type="Gene3D" id="2.160.20.10">
    <property type="entry name" value="Single-stranded right-handed beta-helix, Pectin lyase-like"/>
    <property type="match status" value="1"/>
</dbReference>
<dbReference type="InterPro" id="IPR024983">
    <property type="entry name" value="CHAT_dom"/>
</dbReference>
<dbReference type="Proteomes" id="UP001204953">
    <property type="component" value="Unassembled WGS sequence"/>
</dbReference>
<feature type="domain" description="Filamentous haemagglutinin FhaB/tRNA nuclease CdiA-like TPS" evidence="1">
    <location>
        <begin position="37"/>
        <end position="151"/>
    </location>
</feature>
<comment type="caution">
    <text evidence="2">The sequence shown here is derived from an EMBL/GenBank/DDBJ whole genome shotgun (WGS) entry which is preliminary data.</text>
</comment>
<dbReference type="SUPFAM" id="SSF51126">
    <property type="entry name" value="Pectin lyase-like"/>
    <property type="match status" value="1"/>
</dbReference>
<keyword evidence="3" id="KW-1185">Reference proteome</keyword>
<dbReference type="RefSeq" id="WP_254013409.1">
    <property type="nucleotide sequence ID" value="NZ_JAMZMM010000226.1"/>
</dbReference>
<dbReference type="Pfam" id="PF05860">
    <property type="entry name" value="TPS"/>
    <property type="match status" value="1"/>
</dbReference>
<dbReference type="InterPro" id="IPR012334">
    <property type="entry name" value="Pectin_lyas_fold"/>
</dbReference>